<evidence type="ECO:0000313" key="1">
    <source>
        <dbReference type="EMBL" id="GLB86083.1"/>
    </source>
</evidence>
<proteinExistence type="predicted"/>
<accession>A0A9P3Q4U9</accession>
<dbReference type="RefSeq" id="WP_236976460.1">
    <property type="nucleotide sequence ID" value="NZ_BRXE01000115.1"/>
</dbReference>
<reference evidence="2" key="1">
    <citation type="submission" date="2022-08" db="EMBL/GenBank/DDBJ databases">
        <title>Mycobacterium kiyosense sp. nov., scotochromogenic slow-glowing species isolated from respiratory specimens.</title>
        <authorList>
            <person name="Fukano H."/>
            <person name="Kazumi Y."/>
            <person name="Sakagami N."/>
            <person name="Ato M."/>
            <person name="Mitarai S."/>
            <person name="Hoshino Y."/>
        </authorList>
    </citation>
    <scope>NUCLEOTIDE SEQUENCE</scope>
    <source>
        <strain evidence="2">1413</strain>
        <strain evidence="1">SRL2020-028</strain>
    </source>
</reference>
<name>A0A9P3Q4U9_9MYCO</name>
<evidence type="ECO:0000313" key="2">
    <source>
        <dbReference type="EMBL" id="GLD29320.1"/>
    </source>
</evidence>
<dbReference type="Proteomes" id="UP001064782">
    <property type="component" value="Unassembled WGS sequence"/>
</dbReference>
<dbReference type="EMBL" id="BRXE01000115">
    <property type="protein sequence ID" value="GLB86083.1"/>
    <property type="molecule type" value="Genomic_DNA"/>
</dbReference>
<dbReference type="EMBL" id="BRZI01000005">
    <property type="protein sequence ID" value="GLD29320.1"/>
    <property type="molecule type" value="Genomic_DNA"/>
</dbReference>
<dbReference type="Proteomes" id="UP001165663">
    <property type="component" value="Unassembled WGS sequence"/>
</dbReference>
<sequence length="152" mass="16666">MNPEGLIGMLAELERIRELTLDLIEQQTPQLRPAPPDEADGTERTVFDVLVGLRRAVLGNPAAARRMHDLLVAEGRRYARTPRGTRLRDALVASEAVENLRRVWEMVSLNILDGPTAPSGVPNAWADLLADALIGRGLDDSVLARLRPEGFA</sequence>
<keyword evidence="3" id="KW-1185">Reference proteome</keyword>
<dbReference type="AlphaFoldDB" id="A0A9P3Q4U9"/>
<organism evidence="2 3">
    <name type="scientific">Mycobacterium kiyosense</name>
    <dbReference type="NCBI Taxonomy" id="2871094"/>
    <lineage>
        <taxon>Bacteria</taxon>
        <taxon>Bacillati</taxon>
        <taxon>Actinomycetota</taxon>
        <taxon>Actinomycetes</taxon>
        <taxon>Mycobacteriales</taxon>
        <taxon>Mycobacteriaceae</taxon>
        <taxon>Mycobacterium</taxon>
    </lineage>
</organism>
<protein>
    <submittedName>
        <fullName evidence="2">Uncharacterized protein</fullName>
    </submittedName>
</protein>
<comment type="caution">
    <text evidence="2">The sequence shown here is derived from an EMBL/GenBank/DDBJ whole genome shotgun (WGS) entry which is preliminary data.</text>
</comment>
<dbReference type="GeneID" id="83629001"/>
<gene>
    <name evidence="2" type="ORF">Mkiyose1413_12030</name>
    <name evidence="1" type="ORF">SRL2020028_53390</name>
</gene>
<evidence type="ECO:0000313" key="3">
    <source>
        <dbReference type="Proteomes" id="UP001064782"/>
    </source>
</evidence>